<dbReference type="AlphaFoldDB" id="A0A9D4KPU5"/>
<gene>
    <name evidence="4" type="ORF">DPMN_116992</name>
</gene>
<keyword evidence="5" id="KW-1185">Reference proteome</keyword>
<comment type="caution">
    <text evidence="4">The sequence shown here is derived from an EMBL/GenBank/DDBJ whole genome shotgun (WGS) entry which is preliminary data.</text>
</comment>
<evidence type="ECO:0000259" key="3">
    <source>
        <dbReference type="Pfam" id="PF02826"/>
    </source>
</evidence>
<dbReference type="GO" id="GO:0030267">
    <property type="term" value="F:glyoxylate reductase (NADPH) activity"/>
    <property type="evidence" value="ECO:0007669"/>
    <property type="project" value="TreeGrafter"/>
</dbReference>
<reference evidence="4" key="1">
    <citation type="journal article" date="2019" name="bioRxiv">
        <title>The Genome of the Zebra Mussel, Dreissena polymorpha: A Resource for Invasive Species Research.</title>
        <authorList>
            <person name="McCartney M.A."/>
            <person name="Auch B."/>
            <person name="Kono T."/>
            <person name="Mallez S."/>
            <person name="Zhang Y."/>
            <person name="Obille A."/>
            <person name="Becker A."/>
            <person name="Abrahante J.E."/>
            <person name="Garbe J."/>
            <person name="Badalamenti J.P."/>
            <person name="Herman A."/>
            <person name="Mangelson H."/>
            <person name="Liachko I."/>
            <person name="Sullivan S."/>
            <person name="Sone E.D."/>
            <person name="Koren S."/>
            <person name="Silverstein K.A.T."/>
            <person name="Beckman K.B."/>
            <person name="Gohl D.M."/>
        </authorList>
    </citation>
    <scope>NUCLEOTIDE SEQUENCE</scope>
    <source>
        <strain evidence="4">Duluth1</strain>
        <tissue evidence="4">Whole animal</tissue>
    </source>
</reference>
<dbReference type="InterPro" id="IPR006140">
    <property type="entry name" value="D-isomer_DH_NAD-bd"/>
</dbReference>
<dbReference type="PROSITE" id="PS00671">
    <property type="entry name" value="D_2_HYDROXYACID_DH_3"/>
    <property type="match status" value="1"/>
</dbReference>
<name>A0A9D4KPU5_DREPO</name>
<dbReference type="PANTHER" id="PTHR10996:SF277">
    <property type="entry name" value="GLYOXYLATE REDUCTASE_HYDROXYPYRUVATE REDUCTASE"/>
    <property type="match status" value="1"/>
</dbReference>
<dbReference type="Proteomes" id="UP000828390">
    <property type="component" value="Unassembled WGS sequence"/>
</dbReference>
<dbReference type="GO" id="GO:0005829">
    <property type="term" value="C:cytosol"/>
    <property type="evidence" value="ECO:0007669"/>
    <property type="project" value="TreeGrafter"/>
</dbReference>
<keyword evidence="1" id="KW-0560">Oxidoreductase</keyword>
<dbReference type="EMBL" id="JAIWYP010000004">
    <property type="protein sequence ID" value="KAH3843474.1"/>
    <property type="molecule type" value="Genomic_DNA"/>
</dbReference>
<feature type="domain" description="D-isomer specific 2-hydroxyacid dehydrogenase NAD-binding" evidence="3">
    <location>
        <begin position="37"/>
        <end position="198"/>
    </location>
</feature>
<accession>A0A9D4KPU5</accession>
<proteinExistence type="predicted"/>
<dbReference type="InterPro" id="IPR036291">
    <property type="entry name" value="NAD(P)-bd_dom_sf"/>
</dbReference>
<reference evidence="4" key="2">
    <citation type="submission" date="2020-11" db="EMBL/GenBank/DDBJ databases">
        <authorList>
            <person name="McCartney M.A."/>
            <person name="Auch B."/>
            <person name="Kono T."/>
            <person name="Mallez S."/>
            <person name="Becker A."/>
            <person name="Gohl D.M."/>
            <person name="Silverstein K.A.T."/>
            <person name="Koren S."/>
            <person name="Bechman K.B."/>
            <person name="Herman A."/>
            <person name="Abrahante J.E."/>
            <person name="Garbe J."/>
        </authorList>
    </citation>
    <scope>NUCLEOTIDE SEQUENCE</scope>
    <source>
        <strain evidence="4">Duluth1</strain>
        <tissue evidence="4">Whole animal</tissue>
    </source>
</reference>
<dbReference type="Gene3D" id="3.40.50.720">
    <property type="entry name" value="NAD(P)-binding Rossmann-like Domain"/>
    <property type="match status" value="1"/>
</dbReference>
<protein>
    <recommendedName>
        <fullName evidence="2">Glyoxylate reductase/hydroxypyruvate reductase</fullName>
    </recommendedName>
</protein>
<sequence>MIVPRDQLLRDVRGVDALYLALPVQVDAELLDAAGIQAVHGGQWGKTWESSLYLCGKDICNSVVGIVGLGRIGLGVAKRLRAFGISRLLYCGRASKPHAAEVNGEYVSFDELLKMSDFVIACCSITPENHHLFNADAFGKMKKSAIFINASRGILVDQDALYVALASGKILAAGLDVTTPEPLPPDHRLLTLPTALYTHTWLALLLRPGTLWRTCLLAMHWPV</sequence>
<evidence type="ECO:0000256" key="2">
    <source>
        <dbReference type="ARBA" id="ARBA00073306"/>
    </source>
</evidence>
<evidence type="ECO:0000256" key="1">
    <source>
        <dbReference type="ARBA" id="ARBA00023002"/>
    </source>
</evidence>
<evidence type="ECO:0000313" key="5">
    <source>
        <dbReference type="Proteomes" id="UP000828390"/>
    </source>
</evidence>
<dbReference type="Pfam" id="PF02826">
    <property type="entry name" value="2-Hacid_dh_C"/>
    <property type="match status" value="1"/>
</dbReference>
<dbReference type="PANTHER" id="PTHR10996">
    <property type="entry name" value="2-HYDROXYACID DEHYDROGENASE-RELATED"/>
    <property type="match status" value="1"/>
</dbReference>
<dbReference type="InterPro" id="IPR050223">
    <property type="entry name" value="D-isomer_2-hydroxyacid_DH"/>
</dbReference>
<dbReference type="SUPFAM" id="SSF51735">
    <property type="entry name" value="NAD(P)-binding Rossmann-fold domains"/>
    <property type="match status" value="1"/>
</dbReference>
<organism evidence="4 5">
    <name type="scientific">Dreissena polymorpha</name>
    <name type="common">Zebra mussel</name>
    <name type="synonym">Mytilus polymorpha</name>
    <dbReference type="NCBI Taxonomy" id="45954"/>
    <lineage>
        <taxon>Eukaryota</taxon>
        <taxon>Metazoa</taxon>
        <taxon>Spiralia</taxon>
        <taxon>Lophotrochozoa</taxon>
        <taxon>Mollusca</taxon>
        <taxon>Bivalvia</taxon>
        <taxon>Autobranchia</taxon>
        <taxon>Heteroconchia</taxon>
        <taxon>Euheterodonta</taxon>
        <taxon>Imparidentia</taxon>
        <taxon>Neoheterodontei</taxon>
        <taxon>Myida</taxon>
        <taxon>Dreissenoidea</taxon>
        <taxon>Dreissenidae</taxon>
        <taxon>Dreissena</taxon>
    </lineage>
</organism>
<dbReference type="InterPro" id="IPR029753">
    <property type="entry name" value="D-isomer_DH_CS"/>
</dbReference>
<dbReference type="FunFam" id="3.40.50.720:FF:000026">
    <property type="entry name" value="Glyoxylate/hydroxypyruvate reductase B"/>
    <property type="match status" value="1"/>
</dbReference>
<evidence type="ECO:0000313" key="4">
    <source>
        <dbReference type="EMBL" id="KAH3843474.1"/>
    </source>
</evidence>
<dbReference type="GO" id="GO:0051287">
    <property type="term" value="F:NAD binding"/>
    <property type="evidence" value="ECO:0007669"/>
    <property type="project" value="InterPro"/>
</dbReference>
<dbReference type="GO" id="GO:0008465">
    <property type="term" value="F:hydroxypyruvate reductase (NADH) activity"/>
    <property type="evidence" value="ECO:0007669"/>
    <property type="project" value="TreeGrafter"/>
</dbReference>